<dbReference type="STRING" id="1314790.A0A1Y1YCR1"/>
<keyword evidence="3" id="KW-1185">Reference proteome</keyword>
<dbReference type="OrthoDB" id="5953249at2759"/>
<evidence type="ECO:0000313" key="3">
    <source>
        <dbReference type="Proteomes" id="UP000193498"/>
    </source>
</evidence>
<feature type="domain" description="Gfd2/YDR514C-like C-terminal" evidence="1">
    <location>
        <begin position="155"/>
        <end position="315"/>
    </location>
</feature>
<reference evidence="2 3" key="1">
    <citation type="submission" date="2016-07" db="EMBL/GenBank/DDBJ databases">
        <title>Pervasive Adenine N6-methylation of Active Genes in Fungi.</title>
        <authorList>
            <consortium name="DOE Joint Genome Institute"/>
            <person name="Mondo S.J."/>
            <person name="Dannebaum R.O."/>
            <person name="Kuo R.C."/>
            <person name="Labutti K."/>
            <person name="Haridas S."/>
            <person name="Kuo A."/>
            <person name="Salamov A."/>
            <person name="Ahrendt S.R."/>
            <person name="Lipzen A."/>
            <person name="Sullivan W."/>
            <person name="Andreopoulos W.B."/>
            <person name="Clum A."/>
            <person name="Lindquist E."/>
            <person name="Daum C."/>
            <person name="Ramamoorthy G.K."/>
            <person name="Gryganskyi A."/>
            <person name="Culley D."/>
            <person name="Magnuson J.K."/>
            <person name="James T.Y."/>
            <person name="O'Malley M.A."/>
            <person name="Stajich J.E."/>
            <person name="Spatafora J.W."/>
            <person name="Visel A."/>
            <person name="Grigoriev I.V."/>
        </authorList>
    </citation>
    <scope>NUCLEOTIDE SEQUENCE [LARGE SCALE GENOMIC DNA]</scope>
    <source>
        <strain evidence="2 3">CBS 931.73</strain>
    </source>
</reference>
<dbReference type="PANTHER" id="PTHR28083:SF1">
    <property type="entry name" value="GOOD FOR FULL DBP5 ACTIVITY PROTEIN 2"/>
    <property type="match status" value="1"/>
</dbReference>
<protein>
    <recommendedName>
        <fullName evidence="1">Gfd2/YDR514C-like C-terminal domain-containing protein</fullName>
    </recommendedName>
</protein>
<sequence>MLADSEIPDDSLAPYFMGSELEAAWLGEVQEHQEKRSKIVEYFKPPNFYVQKAGTTFYLGTNAITLKRYILISYRVYRDIKCELESLLDATLSEVQAHNQYQEIQETHFDSTTTYFKVVKMLGRRNKKSKKKVKALQGQKLLENAKSLLVDHKHMFFTIDVETYERDHTSIIEIGWSMHHSKRGLFKDRHFVIEENLHLRNGRYHPDNKEKFLFGESELGTLEDVIGFLEEDLSTGPPKVLIGHDLKSVLEATQIVNPNLDCVDETLDISDLHTVKFGGKDMPGLSRVLDDLEIDYYCLHNAGNDAHYIMEAFLKLVR</sequence>
<accession>A0A1Y1YCR1</accession>
<dbReference type="AlphaFoldDB" id="A0A1Y1YCR1"/>
<dbReference type="InterPro" id="IPR040151">
    <property type="entry name" value="Gfd2/YDR514C-like"/>
</dbReference>
<dbReference type="InterPro" id="IPR012337">
    <property type="entry name" value="RNaseH-like_sf"/>
</dbReference>
<dbReference type="InParanoid" id="A0A1Y1YCR1"/>
<dbReference type="SUPFAM" id="SSF53098">
    <property type="entry name" value="Ribonuclease H-like"/>
    <property type="match status" value="1"/>
</dbReference>
<evidence type="ECO:0000259" key="1">
    <source>
        <dbReference type="Pfam" id="PF21762"/>
    </source>
</evidence>
<proteinExistence type="predicted"/>
<dbReference type="Proteomes" id="UP000193498">
    <property type="component" value="Unassembled WGS sequence"/>
</dbReference>
<name>A0A1Y1YCR1_9FUNG</name>
<dbReference type="InterPro" id="IPR048519">
    <property type="entry name" value="Gfd2/YDR514C-like_C"/>
</dbReference>
<dbReference type="GO" id="GO:0005634">
    <property type="term" value="C:nucleus"/>
    <property type="evidence" value="ECO:0007669"/>
    <property type="project" value="TreeGrafter"/>
</dbReference>
<dbReference type="PANTHER" id="PTHR28083">
    <property type="entry name" value="GOOD FOR FULL DBP5 ACTIVITY PROTEIN 2"/>
    <property type="match status" value="1"/>
</dbReference>
<dbReference type="EMBL" id="MCFE01000168">
    <property type="protein sequence ID" value="ORX95762.1"/>
    <property type="molecule type" value="Genomic_DNA"/>
</dbReference>
<evidence type="ECO:0000313" key="2">
    <source>
        <dbReference type="EMBL" id="ORX95762.1"/>
    </source>
</evidence>
<dbReference type="Pfam" id="PF21762">
    <property type="entry name" value="DEDDh_C"/>
    <property type="match status" value="1"/>
</dbReference>
<organism evidence="2 3">
    <name type="scientific">Basidiobolus meristosporus CBS 931.73</name>
    <dbReference type="NCBI Taxonomy" id="1314790"/>
    <lineage>
        <taxon>Eukaryota</taxon>
        <taxon>Fungi</taxon>
        <taxon>Fungi incertae sedis</taxon>
        <taxon>Zoopagomycota</taxon>
        <taxon>Entomophthoromycotina</taxon>
        <taxon>Basidiobolomycetes</taxon>
        <taxon>Basidiobolales</taxon>
        <taxon>Basidiobolaceae</taxon>
        <taxon>Basidiobolus</taxon>
    </lineage>
</organism>
<gene>
    <name evidence="2" type="ORF">K493DRAFT_351319</name>
</gene>
<comment type="caution">
    <text evidence="2">The sequence shown here is derived from an EMBL/GenBank/DDBJ whole genome shotgun (WGS) entry which is preliminary data.</text>
</comment>